<dbReference type="STRING" id="379508.A5DW97"/>
<evidence type="ECO:0000259" key="7">
    <source>
        <dbReference type="SMART" id="SM00014"/>
    </source>
</evidence>
<dbReference type="SMART" id="SM00014">
    <property type="entry name" value="acidPPc"/>
    <property type="match status" value="1"/>
</dbReference>
<dbReference type="GO" id="GO:0047874">
    <property type="term" value="F:dolichyldiphosphatase activity"/>
    <property type="evidence" value="ECO:0007669"/>
    <property type="project" value="UniProtKB-UniRule"/>
</dbReference>
<dbReference type="GeneID" id="5234025"/>
<feature type="domain" description="Phosphatidic acid phosphatase type 2/haloperoxidase" evidence="7">
    <location>
        <begin position="57"/>
        <end position="191"/>
    </location>
</feature>
<feature type="transmembrane region" description="Helical" evidence="6">
    <location>
        <begin position="27"/>
        <end position="52"/>
    </location>
</feature>
<evidence type="ECO:0000256" key="1">
    <source>
        <dbReference type="ARBA" id="ARBA00004141"/>
    </source>
</evidence>
<dbReference type="eggNOG" id="KOG3146">
    <property type="taxonomic scope" value="Eukaryota"/>
</dbReference>
<dbReference type="OrthoDB" id="302705at2759"/>
<keyword evidence="2 6" id="KW-0812">Transmembrane</keyword>
<keyword evidence="3 6" id="KW-0378">Hydrolase</keyword>
<evidence type="ECO:0000313" key="9">
    <source>
        <dbReference type="Proteomes" id="UP000001996"/>
    </source>
</evidence>
<dbReference type="EC" id="3.6.1.43" evidence="6"/>
<comment type="function">
    <text evidence="6">Required for efficient N-glycosylation. Necessary for maintaining optimal levels of dolichol-linked oligosaccharides. Hydrolyzes dolichyl pyrophosphate at a very high rate and dolichyl monophosphate at a much lower rate. Does not act on phosphatidate.</text>
</comment>
<dbReference type="Pfam" id="PF01569">
    <property type="entry name" value="PAP2"/>
    <property type="match status" value="1"/>
</dbReference>
<dbReference type="InterPro" id="IPR036938">
    <property type="entry name" value="PAP2/HPO_sf"/>
</dbReference>
<dbReference type="HOGENOM" id="CLU_074922_0_1_1"/>
<feature type="transmembrane region" description="Helical" evidence="6">
    <location>
        <begin position="176"/>
        <end position="193"/>
    </location>
</feature>
<dbReference type="CDD" id="cd03382">
    <property type="entry name" value="PAP2_dolichyldiphosphatase"/>
    <property type="match status" value="1"/>
</dbReference>
<comment type="catalytic activity">
    <reaction evidence="6">
        <text>a di-trans,poly-cis-dolichyl diphosphate + H2O = a di-trans,poly-cis-dolichyl phosphate + phosphate + H(+)</text>
        <dbReference type="Rhea" id="RHEA:14385"/>
        <dbReference type="Rhea" id="RHEA-COMP:19498"/>
        <dbReference type="Rhea" id="RHEA-COMP:19506"/>
        <dbReference type="ChEBI" id="CHEBI:15377"/>
        <dbReference type="ChEBI" id="CHEBI:15378"/>
        <dbReference type="ChEBI" id="CHEBI:43474"/>
        <dbReference type="ChEBI" id="CHEBI:57497"/>
        <dbReference type="ChEBI" id="CHEBI:57683"/>
        <dbReference type="EC" id="3.6.1.43"/>
    </reaction>
</comment>
<evidence type="ECO:0000256" key="5">
    <source>
        <dbReference type="ARBA" id="ARBA00023136"/>
    </source>
</evidence>
<dbReference type="SUPFAM" id="SSF48317">
    <property type="entry name" value="Acid phosphatase/Vanadium-dependent haloperoxidase"/>
    <property type="match status" value="1"/>
</dbReference>
<dbReference type="GO" id="GO:0006487">
    <property type="term" value="P:protein N-linked glycosylation"/>
    <property type="evidence" value="ECO:0007669"/>
    <property type="project" value="UniProtKB-UniRule"/>
</dbReference>
<comment type="pathway">
    <text evidence="6">Protein modification; protein glycosylation.</text>
</comment>
<evidence type="ECO:0000256" key="6">
    <source>
        <dbReference type="RuleBase" id="RU367078"/>
    </source>
</evidence>
<keyword evidence="4 6" id="KW-1133">Transmembrane helix</keyword>
<comment type="subcellular location">
    <subcellularLocation>
        <location evidence="6">Endoplasmic reticulum membrane</location>
        <topology evidence="6">Multi-pass membrane protein</topology>
    </subcellularLocation>
    <subcellularLocation>
        <location evidence="1">Membrane</location>
        <topology evidence="1">Multi-pass membrane protein</topology>
    </subcellularLocation>
</comment>
<dbReference type="FunCoup" id="A5DW97">
    <property type="interactions" value="348"/>
</dbReference>
<evidence type="ECO:0000256" key="2">
    <source>
        <dbReference type="ARBA" id="ARBA00022692"/>
    </source>
</evidence>
<dbReference type="Gene3D" id="1.20.144.10">
    <property type="entry name" value="Phosphatidic acid phosphatase type 2/haloperoxidase"/>
    <property type="match status" value="1"/>
</dbReference>
<dbReference type="UniPathway" id="UPA00378"/>
<evidence type="ECO:0000256" key="3">
    <source>
        <dbReference type="ARBA" id="ARBA00022801"/>
    </source>
</evidence>
<dbReference type="InParanoid" id="A5DW97"/>
<evidence type="ECO:0000256" key="4">
    <source>
        <dbReference type="ARBA" id="ARBA00022989"/>
    </source>
</evidence>
<proteinExistence type="inferred from homology"/>
<dbReference type="PANTHER" id="PTHR11247">
    <property type="entry name" value="PALMITOYL-PROTEIN THIOESTERASE/DOLICHYLDIPHOSPHATASE 1"/>
    <property type="match status" value="1"/>
</dbReference>
<protein>
    <recommendedName>
        <fullName evidence="6">Dolichyldiphosphatase</fullName>
        <ecNumber evidence="6">3.6.1.43</ecNumber>
    </recommendedName>
</protein>
<keyword evidence="6" id="KW-0256">Endoplasmic reticulum</keyword>
<evidence type="ECO:0000313" key="8">
    <source>
        <dbReference type="EMBL" id="EDK43455.1"/>
    </source>
</evidence>
<gene>
    <name evidence="8" type="ORF">LELG_01633</name>
</gene>
<dbReference type="OMA" id="VYATLIW"/>
<dbReference type="AlphaFoldDB" id="A5DW97"/>
<dbReference type="VEuPathDB" id="FungiDB:LELG_01633"/>
<sequence length="258" mass="29453">MSDLAPPIVPSYIPFDHTYILYDPNDIVSIISVQFSLLPIYIMVFYLLWFLVTREIEPVIVVGGHLCSEILNKILKKILKSPRPDFHKEFGNALGKALSSGSGIGAGKQSILSYGMPSAHSQFVGFLAAYYSCVIIFRIEHFKKWQKQTSCALLLCMAVGVASSRVYLQYHTWQQVVVGVVVGNVFGLLYFIVSMTARDIGLVDWVLNWPIVKLFYVKDSYFHCYQSFRDEYEAYIDQKSKSRQFESVDQKEEGKKTR</sequence>
<comment type="similarity">
    <text evidence="6">Belongs to the dolichyldiphosphatase family.</text>
</comment>
<dbReference type="InterPro" id="IPR039667">
    <property type="entry name" value="Dolichyldiphosphatase_PAP2"/>
</dbReference>
<feature type="transmembrane region" description="Helical" evidence="6">
    <location>
        <begin position="151"/>
        <end position="170"/>
    </location>
</feature>
<dbReference type="KEGG" id="lel:PVL30_001604"/>
<dbReference type="Proteomes" id="UP000001996">
    <property type="component" value="Unassembled WGS sequence"/>
</dbReference>
<dbReference type="PANTHER" id="PTHR11247:SF1">
    <property type="entry name" value="DOLICHYLDIPHOSPHATASE 1"/>
    <property type="match status" value="1"/>
</dbReference>
<name>A5DW97_LODEL</name>
<keyword evidence="5 6" id="KW-0472">Membrane</keyword>
<organism evidence="8 9">
    <name type="scientific">Lodderomyces elongisporus (strain ATCC 11503 / CBS 2605 / JCM 1781 / NBRC 1676 / NRRL YB-4239)</name>
    <name type="common">Yeast</name>
    <name type="synonym">Saccharomyces elongisporus</name>
    <dbReference type="NCBI Taxonomy" id="379508"/>
    <lineage>
        <taxon>Eukaryota</taxon>
        <taxon>Fungi</taxon>
        <taxon>Dikarya</taxon>
        <taxon>Ascomycota</taxon>
        <taxon>Saccharomycotina</taxon>
        <taxon>Pichiomycetes</taxon>
        <taxon>Debaryomycetaceae</taxon>
        <taxon>Candida/Lodderomyces clade</taxon>
        <taxon>Lodderomyces</taxon>
    </lineage>
</organism>
<dbReference type="InterPro" id="IPR000326">
    <property type="entry name" value="PAP2/HPO"/>
</dbReference>
<reference evidence="8 9" key="1">
    <citation type="journal article" date="2009" name="Nature">
        <title>Evolution of pathogenicity and sexual reproduction in eight Candida genomes.</title>
        <authorList>
            <person name="Butler G."/>
            <person name="Rasmussen M.D."/>
            <person name="Lin M.F."/>
            <person name="Santos M.A."/>
            <person name="Sakthikumar S."/>
            <person name="Munro C.A."/>
            <person name="Rheinbay E."/>
            <person name="Grabherr M."/>
            <person name="Forche A."/>
            <person name="Reedy J.L."/>
            <person name="Agrafioti I."/>
            <person name="Arnaud M.B."/>
            <person name="Bates S."/>
            <person name="Brown A.J."/>
            <person name="Brunke S."/>
            <person name="Costanzo M.C."/>
            <person name="Fitzpatrick D.A."/>
            <person name="de Groot P.W."/>
            <person name="Harris D."/>
            <person name="Hoyer L.L."/>
            <person name="Hube B."/>
            <person name="Klis F.M."/>
            <person name="Kodira C."/>
            <person name="Lennard N."/>
            <person name="Logue M.E."/>
            <person name="Martin R."/>
            <person name="Neiman A.M."/>
            <person name="Nikolaou E."/>
            <person name="Quail M.A."/>
            <person name="Quinn J."/>
            <person name="Santos M.C."/>
            <person name="Schmitzberger F.F."/>
            <person name="Sherlock G."/>
            <person name="Shah P."/>
            <person name="Silverstein K.A."/>
            <person name="Skrzypek M.S."/>
            <person name="Soll D."/>
            <person name="Staggs R."/>
            <person name="Stansfield I."/>
            <person name="Stumpf M.P."/>
            <person name="Sudbery P.E."/>
            <person name="Srikantha T."/>
            <person name="Zeng Q."/>
            <person name="Berman J."/>
            <person name="Berriman M."/>
            <person name="Heitman J."/>
            <person name="Gow N.A."/>
            <person name="Lorenz M.C."/>
            <person name="Birren B.W."/>
            <person name="Kellis M."/>
            <person name="Cuomo C.A."/>
        </authorList>
    </citation>
    <scope>NUCLEOTIDE SEQUENCE [LARGE SCALE GENOMIC DNA]</scope>
    <source>
        <strain evidence="9">ATCC 11503 / BCRC 21390 / CBS 2605 / JCM 1781 / NBRC 1676 / NRRL YB-4239</strain>
    </source>
</reference>
<dbReference type="GO" id="GO:0008610">
    <property type="term" value="P:lipid biosynthetic process"/>
    <property type="evidence" value="ECO:0007669"/>
    <property type="project" value="EnsemblFungi"/>
</dbReference>
<dbReference type="EMBL" id="CH981525">
    <property type="protein sequence ID" value="EDK43455.1"/>
    <property type="molecule type" value="Genomic_DNA"/>
</dbReference>
<accession>A5DW97</accession>
<dbReference type="GO" id="GO:0005789">
    <property type="term" value="C:endoplasmic reticulum membrane"/>
    <property type="evidence" value="ECO:0007669"/>
    <property type="project" value="UniProtKB-SubCell"/>
</dbReference>
<keyword evidence="9" id="KW-1185">Reference proteome</keyword>